<reference evidence="1 2" key="1">
    <citation type="submission" date="2020-08" db="EMBL/GenBank/DDBJ databases">
        <title>Novel species isolated from subtropical streams in China.</title>
        <authorList>
            <person name="Lu H."/>
        </authorList>
    </citation>
    <scope>NUCLEOTIDE SEQUENCE [LARGE SCALE GENOMIC DNA]</scope>
    <source>
        <strain evidence="1 2">NL8W</strain>
    </source>
</reference>
<evidence type="ECO:0000313" key="2">
    <source>
        <dbReference type="Proteomes" id="UP000646911"/>
    </source>
</evidence>
<dbReference type="Proteomes" id="UP000646911">
    <property type="component" value="Unassembled WGS sequence"/>
</dbReference>
<keyword evidence="2" id="KW-1185">Reference proteome</keyword>
<comment type="caution">
    <text evidence="1">The sequence shown here is derived from an EMBL/GenBank/DDBJ whole genome shotgun (WGS) entry which is preliminary data.</text>
</comment>
<dbReference type="EMBL" id="JACOFX010000005">
    <property type="protein sequence ID" value="MBC3908267.1"/>
    <property type="molecule type" value="Genomic_DNA"/>
</dbReference>
<gene>
    <name evidence="1" type="ORF">H8L47_11940</name>
</gene>
<sequence>MDQPRNGVVKQSIPKPRIDKDMRLALQQFVTRYALHPKNASQHIHIANVKIDSGETAMYAYWKEDQSILIMHFFAHPSEEQGLLWLHHKARIDLKTGVVATEEEMSGSNYLVTKAWAQHVVNVCLEHGQLLVLKPKTDRK</sequence>
<dbReference type="RefSeq" id="WP_186953823.1">
    <property type="nucleotide sequence ID" value="NZ_JACOFX010000005.1"/>
</dbReference>
<organism evidence="1 2">
    <name type="scientific">Undibacterium umbellatum</name>
    <dbReference type="NCBI Taxonomy" id="2762300"/>
    <lineage>
        <taxon>Bacteria</taxon>
        <taxon>Pseudomonadati</taxon>
        <taxon>Pseudomonadota</taxon>
        <taxon>Betaproteobacteria</taxon>
        <taxon>Burkholderiales</taxon>
        <taxon>Oxalobacteraceae</taxon>
        <taxon>Undibacterium</taxon>
    </lineage>
</organism>
<protein>
    <submittedName>
        <fullName evidence="1">Uncharacterized protein</fullName>
    </submittedName>
</protein>
<accession>A0ABR6ZAP6</accession>
<proteinExistence type="predicted"/>
<evidence type="ECO:0000313" key="1">
    <source>
        <dbReference type="EMBL" id="MBC3908267.1"/>
    </source>
</evidence>
<name>A0ABR6ZAP6_9BURK</name>